<dbReference type="EMBL" id="CAEKDK010000001">
    <property type="protein sequence ID" value="CAB4267377.1"/>
    <property type="molecule type" value="Genomic_DNA"/>
</dbReference>
<reference evidence="2 3" key="1">
    <citation type="submission" date="2020-05" db="EMBL/GenBank/DDBJ databases">
        <authorList>
            <person name="Campoy J."/>
            <person name="Schneeberger K."/>
            <person name="Spophaly S."/>
        </authorList>
    </citation>
    <scope>NUCLEOTIDE SEQUENCE [LARGE SCALE GENOMIC DNA]</scope>
    <source>
        <strain evidence="2">PruArmRojPasFocal</strain>
    </source>
</reference>
<evidence type="ECO:0000256" key="1">
    <source>
        <dbReference type="SAM" id="MobiDB-lite"/>
    </source>
</evidence>
<dbReference type="AlphaFoldDB" id="A0A6J5TVZ2"/>
<proteinExistence type="predicted"/>
<accession>A0A6J5TVZ2</accession>
<evidence type="ECO:0000313" key="3">
    <source>
        <dbReference type="Proteomes" id="UP000507222"/>
    </source>
</evidence>
<feature type="compositionally biased region" description="Basic residues" evidence="1">
    <location>
        <begin position="65"/>
        <end position="79"/>
    </location>
</feature>
<protein>
    <submittedName>
        <fullName evidence="2">Uncharacterized protein</fullName>
    </submittedName>
</protein>
<evidence type="ECO:0000313" key="2">
    <source>
        <dbReference type="EMBL" id="CAB4267377.1"/>
    </source>
</evidence>
<sequence>MVLRIGFLVGFGFFKVDLDPDLLGSYEYPVLEMIPSLMNQSMGESSHGGEVYAKCYDERGQPNKRNSKQGNKGKSKFEG</sequence>
<dbReference type="Proteomes" id="UP000507222">
    <property type="component" value="Unassembled WGS sequence"/>
</dbReference>
<feature type="region of interest" description="Disordered" evidence="1">
    <location>
        <begin position="57"/>
        <end position="79"/>
    </location>
</feature>
<organism evidence="2 3">
    <name type="scientific">Prunus armeniaca</name>
    <name type="common">Apricot</name>
    <name type="synonym">Armeniaca vulgaris</name>
    <dbReference type="NCBI Taxonomy" id="36596"/>
    <lineage>
        <taxon>Eukaryota</taxon>
        <taxon>Viridiplantae</taxon>
        <taxon>Streptophyta</taxon>
        <taxon>Embryophyta</taxon>
        <taxon>Tracheophyta</taxon>
        <taxon>Spermatophyta</taxon>
        <taxon>Magnoliopsida</taxon>
        <taxon>eudicotyledons</taxon>
        <taxon>Gunneridae</taxon>
        <taxon>Pentapetalae</taxon>
        <taxon>rosids</taxon>
        <taxon>fabids</taxon>
        <taxon>Rosales</taxon>
        <taxon>Rosaceae</taxon>
        <taxon>Amygdaloideae</taxon>
        <taxon>Amygdaleae</taxon>
        <taxon>Prunus</taxon>
    </lineage>
</organism>
<gene>
    <name evidence="2" type="ORF">CURHAP_LOCUS10041</name>
</gene>
<name>A0A6J5TVZ2_PRUAR</name>